<gene>
    <name evidence="1" type="ORF">ACFO8L_31365</name>
</gene>
<dbReference type="EMBL" id="JBHSFN010000024">
    <property type="protein sequence ID" value="MFC4590632.1"/>
    <property type="molecule type" value="Genomic_DNA"/>
</dbReference>
<name>A0ABV9EPX0_9ACTN</name>
<keyword evidence="2" id="KW-1185">Reference proteome</keyword>
<dbReference type="Proteomes" id="UP001595891">
    <property type="component" value="Unassembled WGS sequence"/>
</dbReference>
<dbReference type="InterPro" id="IPR045592">
    <property type="entry name" value="DUF6461"/>
</dbReference>
<evidence type="ECO:0000313" key="1">
    <source>
        <dbReference type="EMBL" id="MFC4590632.1"/>
    </source>
</evidence>
<dbReference type="RefSeq" id="WP_262846464.1">
    <property type="nucleotide sequence ID" value="NZ_JANZYP010000047.1"/>
</dbReference>
<comment type="caution">
    <text evidence="1">The sequence shown here is derived from an EMBL/GenBank/DDBJ whole genome shotgun (WGS) entry which is preliminary data.</text>
</comment>
<evidence type="ECO:0000313" key="2">
    <source>
        <dbReference type="Proteomes" id="UP001595891"/>
    </source>
</evidence>
<accession>A0ABV9EPX0</accession>
<dbReference type="Pfam" id="PF20062">
    <property type="entry name" value="DUF6461"/>
    <property type="match status" value="1"/>
</dbReference>
<protein>
    <submittedName>
        <fullName evidence="1">DUF6461 domain-containing protein</fullName>
    </submittedName>
</protein>
<organism evidence="1 2">
    <name type="scientific">Sphaerisporangium corydalis</name>
    <dbReference type="NCBI Taxonomy" id="1441875"/>
    <lineage>
        <taxon>Bacteria</taxon>
        <taxon>Bacillati</taxon>
        <taxon>Actinomycetota</taxon>
        <taxon>Actinomycetes</taxon>
        <taxon>Streptosporangiales</taxon>
        <taxon>Streptosporangiaceae</taxon>
        <taxon>Sphaerisporangium</taxon>
    </lineage>
</organism>
<reference evidence="2" key="1">
    <citation type="journal article" date="2019" name="Int. J. Syst. Evol. Microbiol.">
        <title>The Global Catalogue of Microorganisms (GCM) 10K type strain sequencing project: providing services to taxonomists for standard genome sequencing and annotation.</title>
        <authorList>
            <consortium name="The Broad Institute Genomics Platform"/>
            <consortium name="The Broad Institute Genome Sequencing Center for Infectious Disease"/>
            <person name="Wu L."/>
            <person name="Ma J."/>
        </authorList>
    </citation>
    <scope>NUCLEOTIDE SEQUENCE [LARGE SCALE GENOMIC DNA]</scope>
    <source>
        <strain evidence="2">CCUG 49560</strain>
    </source>
</reference>
<sequence length="356" mass="39038">MPDDHQPPPSFMTHSLCLTWCDGLDSEEALLRIGGLPQTISRRSLPETVTAAHDALPQYSGSALTGKLGQWNLIVEPNGFQGSRLPVLADLSSDGQAMSVFWNVNGDAQIAYAERGRIIAVIDPFDPEEGDDDEAFLLRWESVAELDEDWRVGALRLAETVMGQHLGADWFSEPRLSAIIQALPDPPDSETDDERDAYLREQRALLAEDPQLAALVEDPAREKLRAMAAYVAELVGDRAGLSRPLVEEALAALRAQGEVAQQVKTRLEDVERDLLAEAAAVHDSGPVEPGSPAHRLVVESRAVRVMIAALNESPATALWEALWYAEMLRLDGPDRIRLTVLRAGYDEIERRGEGQG</sequence>
<proteinExistence type="predicted"/>